<name>A0ABR1K9V9_9PEZI</name>
<keyword evidence="2" id="KW-1185">Reference proteome</keyword>
<comment type="caution">
    <text evidence="1">The sequence shown here is derived from an EMBL/GenBank/DDBJ whole genome shotgun (WGS) entry which is preliminary data.</text>
</comment>
<dbReference type="EMBL" id="JBBPHU010000013">
    <property type="protein sequence ID" value="KAK7510768.1"/>
    <property type="molecule type" value="Genomic_DNA"/>
</dbReference>
<accession>A0ABR1K9V9</accession>
<evidence type="ECO:0000313" key="1">
    <source>
        <dbReference type="EMBL" id="KAK7510768.1"/>
    </source>
</evidence>
<proteinExistence type="predicted"/>
<gene>
    <name evidence="1" type="ORF">IWZ03DRAFT_67553</name>
</gene>
<evidence type="ECO:0008006" key="3">
    <source>
        <dbReference type="Google" id="ProtNLM"/>
    </source>
</evidence>
<sequence>MHSNCPIVLHGLTMADLLHHLIGTHSAPTTLIVCSSRDLFEHQLLHALGGSLLTPTLHLLKSTLTIRLVFCPSLEALRAHLALYNAQSGILCVLNMLALHRDTTSFSAQGLSRTLAIAVEAAARRGQKLVMSECPGPSDSTVEEDPWSEQLSILNVTTKSFGVGSRGWAGRTVSARAVAERWCSFERYQGPEKEHVASWATQRTVSTS</sequence>
<organism evidence="1 2">
    <name type="scientific">Phyllosticta citriasiana</name>
    <dbReference type="NCBI Taxonomy" id="595635"/>
    <lineage>
        <taxon>Eukaryota</taxon>
        <taxon>Fungi</taxon>
        <taxon>Dikarya</taxon>
        <taxon>Ascomycota</taxon>
        <taxon>Pezizomycotina</taxon>
        <taxon>Dothideomycetes</taxon>
        <taxon>Dothideomycetes incertae sedis</taxon>
        <taxon>Botryosphaeriales</taxon>
        <taxon>Phyllostictaceae</taxon>
        <taxon>Phyllosticta</taxon>
    </lineage>
</organism>
<protein>
    <recommendedName>
        <fullName evidence="3">Elongator complex protein 5</fullName>
    </recommendedName>
</protein>
<reference evidence="1 2" key="1">
    <citation type="submission" date="2024-04" db="EMBL/GenBank/DDBJ databases">
        <title>Phyllosticta paracitricarpa is synonymous to the EU quarantine fungus P. citricarpa based on phylogenomic analyses.</title>
        <authorList>
            <consortium name="Lawrence Berkeley National Laboratory"/>
            <person name="Van Ingen-Buijs V.A."/>
            <person name="Van Westerhoven A.C."/>
            <person name="Haridas S."/>
            <person name="Skiadas P."/>
            <person name="Martin F."/>
            <person name="Groenewald J.Z."/>
            <person name="Crous P.W."/>
            <person name="Seidl M.F."/>
        </authorList>
    </citation>
    <scope>NUCLEOTIDE SEQUENCE [LARGE SCALE GENOMIC DNA]</scope>
    <source>
        <strain evidence="1 2">CBS 123371</strain>
    </source>
</reference>
<dbReference type="Proteomes" id="UP001363622">
    <property type="component" value="Unassembled WGS sequence"/>
</dbReference>
<evidence type="ECO:0000313" key="2">
    <source>
        <dbReference type="Proteomes" id="UP001363622"/>
    </source>
</evidence>